<evidence type="ECO:0000259" key="3">
    <source>
        <dbReference type="Pfam" id="PF00013"/>
    </source>
</evidence>
<organism evidence="4 5">
    <name type="scientific">Reticulomyxa filosa</name>
    <dbReference type="NCBI Taxonomy" id="46433"/>
    <lineage>
        <taxon>Eukaryota</taxon>
        <taxon>Sar</taxon>
        <taxon>Rhizaria</taxon>
        <taxon>Retaria</taxon>
        <taxon>Foraminifera</taxon>
        <taxon>Monothalamids</taxon>
        <taxon>Reticulomyxidae</taxon>
        <taxon>Reticulomyxa</taxon>
    </lineage>
</organism>
<accession>X6P0K7</accession>
<name>X6P0K7_RETFI</name>
<dbReference type="SUPFAM" id="SSF54791">
    <property type="entry name" value="Eukaryotic type KH-domain (KH-domain type I)"/>
    <property type="match status" value="1"/>
</dbReference>
<dbReference type="Pfam" id="PF00013">
    <property type="entry name" value="KH_1"/>
    <property type="match status" value="1"/>
</dbReference>
<evidence type="ECO:0000313" key="4">
    <source>
        <dbReference type="EMBL" id="ETO31761.1"/>
    </source>
</evidence>
<gene>
    <name evidence="4" type="ORF">RFI_05356</name>
</gene>
<comment type="caution">
    <text evidence="4">The sequence shown here is derived from an EMBL/GenBank/DDBJ whole genome shotgun (WGS) entry which is preliminary data.</text>
</comment>
<dbReference type="InterPro" id="IPR004088">
    <property type="entry name" value="KH_dom_type_1"/>
</dbReference>
<dbReference type="Gene3D" id="3.30.1370.10">
    <property type="entry name" value="K Homology domain, type 1"/>
    <property type="match status" value="1"/>
</dbReference>
<sequence>MSCFKLYTIQKNFPKEITNEQRTFAQIYEKATSLAKCARKSFKKAVFSLIVVEKVEFWRKTKMEVKMKNATKKCVSEGPQTMTIVPSPYQPQALPPTLLPLFQAPHQLVDFILFPFILCVDLFSRSHIVSLEKKKFYFFSCPLAFVFANEKKKDIKKKINKKANNLHSRATRMKKNLKKISGQEKTKIETSGAPSNDLAAVKPEQPIIDTSNHISANTNTSNNTATNITNNSNDTISNNHKDYRKKKDEAFESKKKYKQKNNMWTLSSNAQNTMASVAGYISTLNNMFPAENTFHVRLLLDSKKVGGLIGKSGATITAIRKESEAKILIAVK</sequence>
<dbReference type="GO" id="GO:0003723">
    <property type="term" value="F:RNA binding"/>
    <property type="evidence" value="ECO:0007669"/>
    <property type="project" value="UniProtKB-UniRule"/>
</dbReference>
<keyword evidence="1" id="KW-0694">RNA-binding</keyword>
<proteinExistence type="predicted"/>
<dbReference type="PROSITE" id="PS50084">
    <property type="entry name" value="KH_TYPE_1"/>
    <property type="match status" value="1"/>
</dbReference>
<protein>
    <recommendedName>
        <fullName evidence="3">K Homology domain-containing protein</fullName>
    </recommendedName>
</protein>
<feature type="compositionally biased region" description="Low complexity" evidence="2">
    <location>
        <begin position="218"/>
        <end position="238"/>
    </location>
</feature>
<feature type="region of interest" description="Disordered" evidence="2">
    <location>
        <begin position="218"/>
        <end position="240"/>
    </location>
</feature>
<evidence type="ECO:0000256" key="2">
    <source>
        <dbReference type="SAM" id="MobiDB-lite"/>
    </source>
</evidence>
<dbReference type="EMBL" id="ASPP01004719">
    <property type="protein sequence ID" value="ETO31761.1"/>
    <property type="molecule type" value="Genomic_DNA"/>
</dbReference>
<evidence type="ECO:0000313" key="5">
    <source>
        <dbReference type="Proteomes" id="UP000023152"/>
    </source>
</evidence>
<evidence type="ECO:0000256" key="1">
    <source>
        <dbReference type="PROSITE-ProRule" id="PRU00117"/>
    </source>
</evidence>
<dbReference type="AlphaFoldDB" id="X6P0K7"/>
<dbReference type="InterPro" id="IPR036612">
    <property type="entry name" value="KH_dom_type_1_sf"/>
</dbReference>
<keyword evidence="5" id="KW-1185">Reference proteome</keyword>
<reference evidence="4 5" key="1">
    <citation type="journal article" date="2013" name="Curr. Biol.">
        <title>The Genome of the Foraminiferan Reticulomyxa filosa.</title>
        <authorList>
            <person name="Glockner G."/>
            <person name="Hulsmann N."/>
            <person name="Schleicher M."/>
            <person name="Noegel A.A."/>
            <person name="Eichinger L."/>
            <person name="Gallinger C."/>
            <person name="Pawlowski J."/>
            <person name="Sierra R."/>
            <person name="Euteneuer U."/>
            <person name="Pillet L."/>
            <person name="Moustafa A."/>
            <person name="Platzer M."/>
            <person name="Groth M."/>
            <person name="Szafranski K."/>
            <person name="Schliwa M."/>
        </authorList>
    </citation>
    <scope>NUCLEOTIDE SEQUENCE [LARGE SCALE GENOMIC DNA]</scope>
</reference>
<feature type="domain" description="K Homology" evidence="3">
    <location>
        <begin position="296"/>
        <end position="328"/>
    </location>
</feature>
<dbReference type="OrthoDB" id="442947at2759"/>
<dbReference type="Proteomes" id="UP000023152">
    <property type="component" value="Unassembled WGS sequence"/>
</dbReference>